<keyword evidence="4 5" id="KW-0472">Membrane</keyword>
<feature type="transmembrane region" description="Helical" evidence="5">
    <location>
        <begin position="410"/>
        <end position="430"/>
    </location>
</feature>
<gene>
    <name evidence="5" type="primary">nuoN</name>
    <name evidence="8" type="ORF">F7231_17590</name>
</gene>
<evidence type="ECO:0000256" key="2">
    <source>
        <dbReference type="ARBA" id="ARBA00022692"/>
    </source>
</evidence>
<dbReference type="RefSeq" id="WP_166692876.1">
    <property type="nucleotide sequence ID" value="NZ_WAEL01000006.1"/>
</dbReference>
<comment type="subcellular location">
    <subcellularLocation>
        <location evidence="5">Cell membrane</location>
        <topology evidence="5">Multi-pass membrane protein</topology>
    </subcellularLocation>
    <subcellularLocation>
        <location evidence="1">Endomembrane system</location>
        <topology evidence="1">Multi-pass membrane protein</topology>
    </subcellularLocation>
    <subcellularLocation>
        <location evidence="6">Membrane</location>
        <topology evidence="6">Multi-pass membrane protein</topology>
    </subcellularLocation>
</comment>
<evidence type="ECO:0000313" key="8">
    <source>
        <dbReference type="EMBL" id="NID11989.1"/>
    </source>
</evidence>
<comment type="similarity">
    <text evidence="5">Belongs to the complex I subunit 2 family.</text>
</comment>
<protein>
    <recommendedName>
        <fullName evidence="5">NADH-quinone oxidoreductase subunit N</fullName>
        <ecNumber evidence="5">7.1.1.-</ecNumber>
    </recommendedName>
    <alternativeName>
        <fullName evidence="5">NADH dehydrogenase I subunit N</fullName>
    </alternativeName>
    <alternativeName>
        <fullName evidence="5">NDH-1 subunit N</fullName>
    </alternativeName>
</protein>
<keyword evidence="9" id="KW-1185">Reference proteome</keyword>
<dbReference type="Pfam" id="PF00361">
    <property type="entry name" value="Proton_antipo_M"/>
    <property type="match status" value="1"/>
</dbReference>
<feature type="transmembrane region" description="Helical" evidence="5">
    <location>
        <begin position="291"/>
        <end position="312"/>
    </location>
</feature>
<keyword evidence="5" id="KW-0874">Quinone</keyword>
<accession>A0ABX0QIB4</accession>
<dbReference type="InterPro" id="IPR001750">
    <property type="entry name" value="ND/Mrp_TM"/>
</dbReference>
<evidence type="ECO:0000256" key="4">
    <source>
        <dbReference type="ARBA" id="ARBA00023136"/>
    </source>
</evidence>
<proteinExistence type="inferred from homology"/>
<keyword evidence="2 5" id="KW-0812">Transmembrane</keyword>
<feature type="domain" description="NADH:quinone oxidoreductase/Mrp antiporter transmembrane" evidence="7">
    <location>
        <begin position="113"/>
        <end position="423"/>
    </location>
</feature>
<evidence type="ECO:0000256" key="6">
    <source>
        <dbReference type="RuleBase" id="RU000320"/>
    </source>
</evidence>
<keyword evidence="5" id="KW-0813">Transport</keyword>
<dbReference type="EC" id="7.1.1.-" evidence="5"/>
<comment type="function">
    <text evidence="5">NDH-1 shuttles electrons from NADH, via FMN and iron-sulfur (Fe-S) centers, to quinones in the respiratory chain. The immediate electron acceptor for the enzyme in this species is believed to be a menaquinone. Couples the redox reaction to proton translocation (for every two electrons transferred, four hydrogen ions are translocated across the cytoplasmic membrane), and thus conserves the redox energy in a proton gradient.</text>
</comment>
<comment type="caution">
    <text evidence="5">Lacks conserved residue(s) required for the propagation of feature annotation.</text>
</comment>
<dbReference type="EMBL" id="WAEL01000006">
    <property type="protein sequence ID" value="NID11989.1"/>
    <property type="molecule type" value="Genomic_DNA"/>
</dbReference>
<comment type="subunit">
    <text evidence="5">NDH-1 is composed of 14 different subunits. Subunits NuoA, H, J, K, L, M, N constitute the membrane sector of the complex.</text>
</comment>
<feature type="transmembrane region" description="Helical" evidence="5">
    <location>
        <begin position="193"/>
        <end position="217"/>
    </location>
</feature>
<organism evidence="8 9">
    <name type="scientific">Fibrivirga algicola</name>
    <dbReference type="NCBI Taxonomy" id="2950420"/>
    <lineage>
        <taxon>Bacteria</taxon>
        <taxon>Pseudomonadati</taxon>
        <taxon>Bacteroidota</taxon>
        <taxon>Cytophagia</taxon>
        <taxon>Cytophagales</taxon>
        <taxon>Spirosomataceae</taxon>
        <taxon>Fibrivirga</taxon>
    </lineage>
</organism>
<dbReference type="InterPro" id="IPR010096">
    <property type="entry name" value="NADH-Q_OxRdtase_suN/2"/>
</dbReference>
<sequence length="477" mass="51911">MFPIVVLSVSGIVLLFLGFLKSRAVLLPATLVCLLIATVANFYDWNKTFVYFNEMLVIDNLAMVFIGIVLFSAFMIVALSGSLLDDEEGQPAEYYAIMLFSLVGAIMMIGYENLLMLFVGIEVLSVAMYVLTGSDKRNLRSNEAALKYFLMGSFATGILLFGMALLYGATGTFTISGIASAVNSMAAAQTSPLLLYTGMFMLLIGMLFKVSAAPFHFWTPDVYDGAPSLFTAFMSTVVKTAGFAALLRVLMVCFNTGSVYAYWVQVLAVITILTLVIGNITAVYQSSFKRMMAYSSISHAGYLLIGLIGLTQQSKGAIAFYSLAYSVSTIAAFGILLLVVKNRPINDALVGDQTTLTRPDESYEAFNGLARANPLLGFVMTVAMLSLAGIPLTAGFWGKFMLFSTAVDRGLVWILVVAVLMSAVSIYYYFRVIIAMYFREGNAEAIRVAPFYRFMLIAATVITIVLGVVPGLFQRVI</sequence>
<name>A0ABX0QIB4_9BACT</name>
<evidence type="ECO:0000256" key="3">
    <source>
        <dbReference type="ARBA" id="ARBA00022989"/>
    </source>
</evidence>
<feature type="transmembrane region" description="Helical" evidence="5">
    <location>
        <begin position="451"/>
        <end position="473"/>
    </location>
</feature>
<dbReference type="NCBIfam" id="TIGR01770">
    <property type="entry name" value="NDH_I_N"/>
    <property type="match status" value="1"/>
</dbReference>
<keyword evidence="5" id="KW-1278">Translocase</keyword>
<evidence type="ECO:0000313" key="9">
    <source>
        <dbReference type="Proteomes" id="UP000606008"/>
    </source>
</evidence>
<dbReference type="HAMAP" id="MF_00445">
    <property type="entry name" value="NDH1_NuoN_1"/>
    <property type="match status" value="1"/>
</dbReference>
<evidence type="ECO:0000256" key="1">
    <source>
        <dbReference type="ARBA" id="ARBA00004127"/>
    </source>
</evidence>
<feature type="transmembrane region" description="Helical" evidence="5">
    <location>
        <begin position="318"/>
        <end position="340"/>
    </location>
</feature>
<feature type="transmembrane region" description="Helical" evidence="5">
    <location>
        <begin position="92"/>
        <end position="109"/>
    </location>
</feature>
<evidence type="ECO:0000256" key="5">
    <source>
        <dbReference type="HAMAP-Rule" id="MF_00445"/>
    </source>
</evidence>
<feature type="transmembrane region" description="Helical" evidence="5">
    <location>
        <begin position="375"/>
        <end position="398"/>
    </location>
</feature>
<feature type="transmembrane region" description="Helical" evidence="5">
    <location>
        <begin position="61"/>
        <end position="80"/>
    </location>
</feature>
<feature type="transmembrane region" description="Helical" evidence="5">
    <location>
        <begin position="262"/>
        <end position="284"/>
    </location>
</feature>
<keyword evidence="3 5" id="KW-1133">Transmembrane helix</keyword>
<keyword evidence="5" id="KW-1003">Cell membrane</keyword>
<comment type="caution">
    <text evidence="8">The sequence shown here is derived from an EMBL/GenBank/DDBJ whole genome shotgun (WGS) entry which is preliminary data.</text>
</comment>
<evidence type="ECO:0000259" key="7">
    <source>
        <dbReference type="Pfam" id="PF00361"/>
    </source>
</evidence>
<reference evidence="8" key="1">
    <citation type="submission" date="2024-05" db="EMBL/GenBank/DDBJ databases">
        <authorList>
            <person name="Jung D.-H."/>
        </authorList>
    </citation>
    <scope>NUCLEOTIDE SEQUENCE</scope>
    <source>
        <strain evidence="8">JA-25</strain>
    </source>
</reference>
<dbReference type="Proteomes" id="UP000606008">
    <property type="component" value="Unassembled WGS sequence"/>
</dbReference>
<comment type="catalytic activity">
    <reaction evidence="5">
        <text>a quinone + NADH + 5 H(+)(in) = a quinol + NAD(+) + 4 H(+)(out)</text>
        <dbReference type="Rhea" id="RHEA:57888"/>
        <dbReference type="ChEBI" id="CHEBI:15378"/>
        <dbReference type="ChEBI" id="CHEBI:24646"/>
        <dbReference type="ChEBI" id="CHEBI:57540"/>
        <dbReference type="ChEBI" id="CHEBI:57945"/>
        <dbReference type="ChEBI" id="CHEBI:132124"/>
    </reaction>
</comment>
<keyword evidence="5" id="KW-0520">NAD</keyword>
<dbReference type="PANTHER" id="PTHR22773">
    <property type="entry name" value="NADH DEHYDROGENASE"/>
    <property type="match status" value="1"/>
</dbReference>
<feature type="transmembrane region" description="Helical" evidence="5">
    <location>
        <begin position="229"/>
        <end position="250"/>
    </location>
</feature>